<accession>A0AAD1RPY0</accession>
<name>A0AAD1RPY0_PELCU</name>
<dbReference type="Gene3D" id="3.30.250.20">
    <property type="entry name" value="L1 transposable element, C-terminal domain"/>
    <property type="match status" value="1"/>
</dbReference>
<proteinExistence type="predicted"/>
<dbReference type="Gene3D" id="3.30.70.1820">
    <property type="entry name" value="L1 transposable element, RRM domain"/>
    <property type="match status" value="1"/>
</dbReference>
<evidence type="ECO:0000313" key="2">
    <source>
        <dbReference type="Proteomes" id="UP001295444"/>
    </source>
</evidence>
<dbReference type="InterPro" id="IPR004244">
    <property type="entry name" value="Transposase_22"/>
</dbReference>
<reference evidence="1" key="1">
    <citation type="submission" date="2022-03" db="EMBL/GenBank/DDBJ databases">
        <authorList>
            <person name="Alioto T."/>
            <person name="Alioto T."/>
            <person name="Gomez Garrido J."/>
        </authorList>
    </citation>
    <scope>NUCLEOTIDE SEQUENCE</scope>
</reference>
<evidence type="ECO:0000313" key="1">
    <source>
        <dbReference type="EMBL" id="CAH2276089.1"/>
    </source>
</evidence>
<dbReference type="InterPro" id="IPR042566">
    <property type="entry name" value="L1_C"/>
</dbReference>
<dbReference type="PANTHER" id="PTHR11505">
    <property type="entry name" value="L1 TRANSPOSABLE ELEMENT-RELATED"/>
    <property type="match status" value="1"/>
</dbReference>
<dbReference type="AlphaFoldDB" id="A0AAD1RPY0"/>
<protein>
    <submittedName>
        <fullName evidence="1">Uncharacterized protein</fullName>
    </submittedName>
</protein>
<sequence length="167" mass="19463">MCSTLAPQLEAAAWTLDRVHRLPRPARFTADTPKDVIARFHYYTSKEAIFSSTRKMEHLPEPYQKISIYADISVTTMAKRREFINITKTLRNHQVPYRWGYPTKLLIWHRGKTEAILEPEAGMAKLKEWGLHHNMGHQSPQKTQLKKMRAEWSMVGSPSHPNMHTED</sequence>
<dbReference type="Proteomes" id="UP001295444">
    <property type="component" value="Chromosome 03"/>
</dbReference>
<gene>
    <name evidence="1" type="ORF">PECUL_23A002988</name>
</gene>
<dbReference type="EMBL" id="OW240914">
    <property type="protein sequence ID" value="CAH2276089.1"/>
    <property type="molecule type" value="Genomic_DNA"/>
</dbReference>
<keyword evidence="2" id="KW-1185">Reference proteome</keyword>
<organism evidence="1 2">
    <name type="scientific">Pelobates cultripes</name>
    <name type="common">Western spadefoot toad</name>
    <dbReference type="NCBI Taxonomy" id="61616"/>
    <lineage>
        <taxon>Eukaryota</taxon>
        <taxon>Metazoa</taxon>
        <taxon>Chordata</taxon>
        <taxon>Craniata</taxon>
        <taxon>Vertebrata</taxon>
        <taxon>Euteleostomi</taxon>
        <taxon>Amphibia</taxon>
        <taxon>Batrachia</taxon>
        <taxon>Anura</taxon>
        <taxon>Pelobatoidea</taxon>
        <taxon>Pelobatidae</taxon>
        <taxon>Pelobates</taxon>
    </lineage>
</organism>